<organism evidence="1">
    <name type="scientific">Clastoptera arizonana</name>
    <name type="common">Arizona spittle bug</name>
    <dbReference type="NCBI Taxonomy" id="38151"/>
    <lineage>
        <taxon>Eukaryota</taxon>
        <taxon>Metazoa</taxon>
        <taxon>Ecdysozoa</taxon>
        <taxon>Arthropoda</taxon>
        <taxon>Hexapoda</taxon>
        <taxon>Insecta</taxon>
        <taxon>Pterygota</taxon>
        <taxon>Neoptera</taxon>
        <taxon>Paraneoptera</taxon>
        <taxon>Hemiptera</taxon>
        <taxon>Auchenorrhyncha</taxon>
        <taxon>Cercopoidea</taxon>
        <taxon>Clastopteridae</taxon>
        <taxon>Clastoptera</taxon>
    </lineage>
</organism>
<protein>
    <recommendedName>
        <fullName evidence="2">F-box domain-containing protein</fullName>
    </recommendedName>
</protein>
<evidence type="ECO:0008006" key="2">
    <source>
        <dbReference type="Google" id="ProtNLM"/>
    </source>
</evidence>
<dbReference type="AlphaFoldDB" id="A0A1B6DXA0"/>
<feature type="non-terminal residue" evidence="1">
    <location>
        <position position="422"/>
    </location>
</feature>
<proteinExistence type="predicted"/>
<sequence length="422" mass="49151">MLSFLLRPLRSFGMEESYSRYLQDLPEEMVFEIFRYVPLIELPPLITECVMFERTIKRIVILEIANLPKRVKFEINRLKSQMMMPSMSGDSSRLENSTILTFLRCMLSEIGFLNATINHYLNNDTAMNILTQPLCEILDEFNTNFTKLKDNSLRKVIRPDYSSPPTQMLNDFLKTFDTNYRPMLVDTTGINIPPEVLIVDTLHCSLTGNMKSAFICEYGEESYSLVVDFQLKNIGIRGSPPDFLQEEWDDETKQRKLVKYIRTMVRLENKTYICRLIRELNEMENLIVLNAFGVAFDNLFEDLQEKYVEIIASPFHQVRHWISPITEDKYWEVYNCERDWDVSKTAMLLRFKAVRNKNIIPLNYSFEKYNYIRSELRTPDPESAVDAALRTPDTESAVADDFSTHSVTESAVADDLSTHSTT</sequence>
<accession>A0A1B6DXA0</accession>
<dbReference type="EMBL" id="GEDC01007002">
    <property type="protein sequence ID" value="JAS30296.1"/>
    <property type="molecule type" value="Transcribed_RNA"/>
</dbReference>
<name>A0A1B6DXA0_9HEMI</name>
<evidence type="ECO:0000313" key="1">
    <source>
        <dbReference type="EMBL" id="JAS30296.1"/>
    </source>
</evidence>
<gene>
    <name evidence="1" type="ORF">g.9257</name>
</gene>
<reference evidence="1" key="1">
    <citation type="submission" date="2015-12" db="EMBL/GenBank/DDBJ databases">
        <title>De novo transcriptome assembly of four potential Pierce s Disease insect vectors from Arizona vineyards.</title>
        <authorList>
            <person name="Tassone E.E."/>
        </authorList>
    </citation>
    <scope>NUCLEOTIDE SEQUENCE</scope>
</reference>